<dbReference type="SMART" id="SM01120">
    <property type="entry name" value="Dak2"/>
    <property type="match status" value="1"/>
</dbReference>
<evidence type="ECO:0000256" key="4">
    <source>
        <dbReference type="ARBA" id="ARBA00022840"/>
    </source>
</evidence>
<reference evidence="7 8" key="1">
    <citation type="submission" date="2013-10" db="EMBL/GenBank/DDBJ databases">
        <title>Salinisphaera japonica YTM-1 Genome Sequencing.</title>
        <authorList>
            <person name="Lai Q."/>
            <person name="Li C."/>
            <person name="Shao Z."/>
        </authorList>
    </citation>
    <scope>NUCLEOTIDE SEQUENCE [LARGE SCALE GENOMIC DNA]</scope>
    <source>
        <strain evidence="7 8">YTM-1</strain>
    </source>
</reference>
<keyword evidence="2" id="KW-0547">Nucleotide-binding</keyword>
<keyword evidence="8" id="KW-1185">Reference proteome</keyword>
<accession>A0A423PHX7</accession>
<evidence type="ECO:0000256" key="2">
    <source>
        <dbReference type="ARBA" id="ARBA00022741"/>
    </source>
</evidence>
<dbReference type="Pfam" id="PF02734">
    <property type="entry name" value="Dak2"/>
    <property type="match status" value="1"/>
</dbReference>
<dbReference type="AlphaFoldDB" id="A0A423PHX7"/>
<dbReference type="InterPro" id="IPR004007">
    <property type="entry name" value="DhaL_dom"/>
</dbReference>
<dbReference type="PANTHER" id="PTHR28629">
    <property type="entry name" value="TRIOKINASE/FMN CYCLASE"/>
    <property type="match status" value="1"/>
</dbReference>
<dbReference type="Gene3D" id="3.30.1180.20">
    <property type="entry name" value="Dihydroxyacetone kinase, domain 2"/>
    <property type="match status" value="1"/>
</dbReference>
<dbReference type="InterPro" id="IPR050861">
    <property type="entry name" value="Dihydroxyacetone_Kinase"/>
</dbReference>
<organism evidence="7 8">
    <name type="scientific">Salinisphaera japonica YTM-1</name>
    <dbReference type="NCBI Taxonomy" id="1209778"/>
    <lineage>
        <taxon>Bacteria</taxon>
        <taxon>Pseudomonadati</taxon>
        <taxon>Pseudomonadota</taxon>
        <taxon>Gammaproteobacteria</taxon>
        <taxon>Salinisphaerales</taxon>
        <taxon>Salinisphaeraceae</taxon>
        <taxon>Salinisphaera</taxon>
    </lineage>
</organism>
<dbReference type="GO" id="GO:0004371">
    <property type="term" value="F:glycerone kinase activity"/>
    <property type="evidence" value="ECO:0007669"/>
    <property type="project" value="InterPro"/>
</dbReference>
<dbReference type="PANTHER" id="PTHR28629:SF4">
    <property type="entry name" value="TRIOKINASE_FMN CYCLASE"/>
    <property type="match status" value="1"/>
</dbReference>
<dbReference type="Gene3D" id="3.40.50.10440">
    <property type="entry name" value="Dihydroxyacetone kinase, domain 1"/>
    <property type="match status" value="1"/>
</dbReference>
<dbReference type="EMBL" id="AYKG01000052">
    <property type="protein sequence ID" value="ROO25197.1"/>
    <property type="molecule type" value="Genomic_DNA"/>
</dbReference>
<feature type="domain" description="DhaK" evidence="6">
    <location>
        <begin position="7"/>
        <end position="322"/>
    </location>
</feature>
<dbReference type="SUPFAM" id="SSF101473">
    <property type="entry name" value="DhaL-like"/>
    <property type="match status" value="1"/>
</dbReference>
<keyword evidence="4" id="KW-0067">ATP-binding</keyword>
<dbReference type="GO" id="GO:0019563">
    <property type="term" value="P:glycerol catabolic process"/>
    <property type="evidence" value="ECO:0007669"/>
    <property type="project" value="TreeGrafter"/>
</dbReference>
<dbReference type="GO" id="GO:0005524">
    <property type="term" value="F:ATP binding"/>
    <property type="evidence" value="ECO:0007669"/>
    <property type="project" value="UniProtKB-KW"/>
</dbReference>
<dbReference type="PROSITE" id="PS51480">
    <property type="entry name" value="DHAL"/>
    <property type="match status" value="1"/>
</dbReference>
<feature type="domain" description="DhaL" evidence="5">
    <location>
        <begin position="351"/>
        <end position="546"/>
    </location>
</feature>
<proteinExistence type="predicted"/>
<evidence type="ECO:0000313" key="7">
    <source>
        <dbReference type="EMBL" id="ROO25197.1"/>
    </source>
</evidence>
<dbReference type="Gene3D" id="1.25.40.340">
    <property type="match status" value="1"/>
</dbReference>
<evidence type="ECO:0000259" key="6">
    <source>
        <dbReference type="PROSITE" id="PS51481"/>
    </source>
</evidence>
<gene>
    <name evidence="7" type="ORF">SAJA_13330</name>
</gene>
<name>A0A423PHX7_9GAMM</name>
<dbReference type="InParanoid" id="A0A423PHX7"/>
<dbReference type="GO" id="GO:0005829">
    <property type="term" value="C:cytosol"/>
    <property type="evidence" value="ECO:0007669"/>
    <property type="project" value="TreeGrafter"/>
</dbReference>
<evidence type="ECO:0000259" key="5">
    <source>
        <dbReference type="PROSITE" id="PS51480"/>
    </source>
</evidence>
<comment type="caution">
    <text evidence="7">The sequence shown here is derived from an EMBL/GenBank/DDBJ whole genome shotgun (WGS) entry which is preliminary data.</text>
</comment>
<dbReference type="RefSeq" id="WP_221180242.1">
    <property type="nucleotide sequence ID" value="NZ_AYKG01000052.1"/>
</dbReference>
<keyword evidence="1" id="KW-0808">Transferase</keyword>
<evidence type="ECO:0000256" key="3">
    <source>
        <dbReference type="ARBA" id="ARBA00022777"/>
    </source>
</evidence>
<dbReference type="PROSITE" id="PS51481">
    <property type="entry name" value="DHAK"/>
    <property type="match status" value="1"/>
</dbReference>
<evidence type="ECO:0000313" key="8">
    <source>
        <dbReference type="Proteomes" id="UP000285310"/>
    </source>
</evidence>
<dbReference type="InterPro" id="IPR004006">
    <property type="entry name" value="DhaK_dom"/>
</dbReference>
<keyword evidence="3 7" id="KW-0418">Kinase</keyword>
<dbReference type="Proteomes" id="UP000285310">
    <property type="component" value="Unassembled WGS sequence"/>
</dbReference>
<sequence length="551" mass="55153">MDFFYNDPDAVVDDTLAGLARIAPIALTARDSAFRIAIDRERDPACVAVISGGGAGHEPAHAGFVGQGMLTAAVAGDLFTSPSVEAVLAAIRATTGPAGALLIIKNYTGDRLNFGLAAERARGEGYAVETVIVADDISLPDSVAARGLAGTVLVHKIAGHAAASGAELAEVHRQAEAAAVSMASIGLALSSATLPGTTREARPPELGLGIHNEPGVREVAPADAREAVALALAPLLDKTGDAGLAGQPCAVLVNNMGGCSTQEMHVLLNEVIAQAPDGLIETAVVPAPLMSSMNMHGFSITLLALDDTRRTALAAPVAAIGWPGACDVQAIEGATLNQPADSADAAGAQDASMAARMAAVCQAVVADRKRLDDLDAAAGDGDTGTAFARGANAVTSALDGERLSTGEPARMAREIGDILARDMGGSSGVLLSILATATGNALADGEDLAAALAAGVARMQHHGGAARGDRTLLDALCPALDVLADTGLSTHGWQQAAAAARAGAEATADMRQAGAGRAAYVRADALAGHVDPGAEAMVTIITAVADGFGQQ</sequence>
<dbReference type="FunFam" id="3.40.50.10440:FF:000001">
    <property type="entry name" value="Dihydroxyacetone kinase, DhaK subunit"/>
    <property type="match status" value="1"/>
</dbReference>
<dbReference type="Pfam" id="PF02733">
    <property type="entry name" value="Dak1"/>
    <property type="match status" value="1"/>
</dbReference>
<evidence type="ECO:0000256" key="1">
    <source>
        <dbReference type="ARBA" id="ARBA00022679"/>
    </source>
</evidence>
<dbReference type="SUPFAM" id="SSF82549">
    <property type="entry name" value="DAK1/DegV-like"/>
    <property type="match status" value="1"/>
</dbReference>
<dbReference type="FunFam" id="1.25.40.340:FF:000002">
    <property type="entry name" value="Dihydroxyacetone kinase, L subunit"/>
    <property type="match status" value="1"/>
</dbReference>
<dbReference type="InterPro" id="IPR036117">
    <property type="entry name" value="DhaL_dom_sf"/>
</dbReference>
<protein>
    <submittedName>
        <fullName evidence="7">Glycerone kinase</fullName>
    </submittedName>
</protein>